<dbReference type="RefSeq" id="WP_305516533.1">
    <property type="nucleotide sequence ID" value="NZ_JAUPEV010000002.1"/>
</dbReference>
<dbReference type="EMBL" id="JAUYZK010000002">
    <property type="protein sequence ID" value="MDP2538558.1"/>
    <property type="molecule type" value="Genomic_DNA"/>
</dbReference>
<organism evidence="2 3">
    <name type="scientific">Helicobacter cappadocius</name>
    <dbReference type="NCBI Taxonomy" id="3063998"/>
    <lineage>
        <taxon>Bacteria</taxon>
        <taxon>Pseudomonadati</taxon>
        <taxon>Campylobacterota</taxon>
        <taxon>Epsilonproteobacteria</taxon>
        <taxon>Campylobacterales</taxon>
        <taxon>Helicobacteraceae</taxon>
        <taxon>Helicobacter</taxon>
    </lineage>
</organism>
<feature type="compositionally biased region" description="Basic and acidic residues" evidence="1">
    <location>
        <begin position="12"/>
        <end position="30"/>
    </location>
</feature>
<evidence type="ECO:0000313" key="3">
    <source>
        <dbReference type="Proteomes" id="UP001177258"/>
    </source>
</evidence>
<reference evidence="3" key="1">
    <citation type="journal article" date="2024" name="Syst. Appl. Microbiol.">
        <title>Helicobacter cappadocius sp. nov., from lizards: The first psychrotrophic Helicobacter species.</title>
        <authorList>
            <person name="Aydin F."/>
            <person name="Tarhane S."/>
            <person name="Karakaya E."/>
            <person name="Abay S."/>
            <person name="Kayman T."/>
            <person name="Guran O."/>
            <person name="Bozkurt E."/>
            <person name="Uzum N."/>
            <person name="Avci A."/>
            <person name="Olgun K."/>
            <person name="Jablonski D."/>
            <person name="Guran C."/>
            <person name="Burcin Saticioglu I."/>
        </authorList>
    </citation>
    <scope>NUCLEOTIDE SEQUENCE [LARGE SCALE GENOMIC DNA]</scope>
    <source>
        <strain evidence="3">faydin-H76</strain>
    </source>
</reference>
<proteinExistence type="predicted"/>
<sequence length="61" mass="7266">MLESILLKEFKKNPLEGSKKASDLDMKDPRWPSSAGWEKRRSVMKRQPTPEKKRKKLRKKL</sequence>
<comment type="caution">
    <text evidence="2">The sequence shown here is derived from an EMBL/GenBank/DDBJ whole genome shotgun (WGS) entry which is preliminary data.</text>
</comment>
<dbReference type="AlphaFoldDB" id="A0AA90Q1N8"/>
<evidence type="ECO:0000256" key="1">
    <source>
        <dbReference type="SAM" id="MobiDB-lite"/>
    </source>
</evidence>
<evidence type="ECO:0000313" key="2">
    <source>
        <dbReference type="EMBL" id="MDP2538558.1"/>
    </source>
</evidence>
<protein>
    <submittedName>
        <fullName evidence="2">Uncharacterized protein</fullName>
    </submittedName>
</protein>
<dbReference type="Proteomes" id="UP001177258">
    <property type="component" value="Unassembled WGS sequence"/>
</dbReference>
<feature type="compositionally biased region" description="Basic residues" evidence="1">
    <location>
        <begin position="52"/>
        <end position="61"/>
    </location>
</feature>
<name>A0AA90Q1N8_9HELI</name>
<accession>A0AA90Q1N8</accession>
<feature type="region of interest" description="Disordered" evidence="1">
    <location>
        <begin position="12"/>
        <end position="61"/>
    </location>
</feature>
<gene>
    <name evidence="2" type="ORF">Q5I06_01995</name>
</gene>